<dbReference type="SUPFAM" id="SSF52833">
    <property type="entry name" value="Thioredoxin-like"/>
    <property type="match status" value="1"/>
</dbReference>
<accession>A0A1M5X7H0</accession>
<dbReference type="InterPro" id="IPR036249">
    <property type="entry name" value="Thioredoxin-like_sf"/>
</dbReference>
<name>A0A1M5X7H0_9GAMM</name>
<protein>
    <submittedName>
        <fullName evidence="3">DSBA-like thioredoxin domain-containing protein</fullName>
    </submittedName>
</protein>
<sequence length="211" mass="23652">MLKRESRAGQLLAAAMLMFTTAFSGHALAAERFTEGAHYSVVESLKPSESLPSITKYIWIGCPYCIDVNPLLAQAQANHEGLSIDVRHSVRNPNWERDARIFSALQIENRTDTVDGLMVHYVERRRGGEAIDEIDLLPYLAKQGVDAEAVSQLMYGEQVNAMIEEAKREDRVIDIQAVPTLVINNRYAIKQHDDIKTVADQLALIDYLLAK</sequence>
<dbReference type="GO" id="GO:0016491">
    <property type="term" value="F:oxidoreductase activity"/>
    <property type="evidence" value="ECO:0007669"/>
    <property type="project" value="InterPro"/>
</dbReference>
<feature type="domain" description="DSBA-like thioredoxin" evidence="2">
    <location>
        <begin position="76"/>
        <end position="203"/>
    </location>
</feature>
<keyword evidence="4" id="KW-1185">Reference proteome</keyword>
<dbReference type="EMBL" id="FQXG01000005">
    <property type="protein sequence ID" value="SHH95716.1"/>
    <property type="molecule type" value="Genomic_DNA"/>
</dbReference>
<dbReference type="RefSeq" id="WP_067664058.1">
    <property type="nucleotide sequence ID" value="NZ_FQXG01000005.1"/>
</dbReference>
<organism evidence="3 4">
    <name type="scientific">Ferrimonas marina</name>
    <dbReference type="NCBI Taxonomy" id="299255"/>
    <lineage>
        <taxon>Bacteria</taxon>
        <taxon>Pseudomonadati</taxon>
        <taxon>Pseudomonadota</taxon>
        <taxon>Gammaproteobacteria</taxon>
        <taxon>Alteromonadales</taxon>
        <taxon>Ferrimonadaceae</taxon>
        <taxon>Ferrimonas</taxon>
    </lineage>
</organism>
<evidence type="ECO:0000313" key="4">
    <source>
        <dbReference type="Proteomes" id="UP000184268"/>
    </source>
</evidence>
<keyword evidence="1" id="KW-0732">Signal</keyword>
<dbReference type="InterPro" id="IPR001853">
    <property type="entry name" value="DSBA-like_thioredoxin_dom"/>
</dbReference>
<evidence type="ECO:0000313" key="3">
    <source>
        <dbReference type="EMBL" id="SHH95716.1"/>
    </source>
</evidence>
<dbReference type="Pfam" id="PF01323">
    <property type="entry name" value="DSBA"/>
    <property type="match status" value="1"/>
</dbReference>
<evidence type="ECO:0000256" key="1">
    <source>
        <dbReference type="SAM" id="SignalP"/>
    </source>
</evidence>
<dbReference type="Proteomes" id="UP000184268">
    <property type="component" value="Unassembled WGS sequence"/>
</dbReference>
<feature type="signal peptide" evidence="1">
    <location>
        <begin position="1"/>
        <end position="29"/>
    </location>
</feature>
<dbReference type="STRING" id="299255.SAMN02745129_3296"/>
<feature type="chain" id="PRO_5009914870" evidence="1">
    <location>
        <begin position="30"/>
        <end position="211"/>
    </location>
</feature>
<evidence type="ECO:0000259" key="2">
    <source>
        <dbReference type="Pfam" id="PF01323"/>
    </source>
</evidence>
<dbReference type="PANTHER" id="PTHR35891:SF2">
    <property type="entry name" value="THIOL:DISULFIDE INTERCHANGE PROTEIN DSBA"/>
    <property type="match status" value="1"/>
</dbReference>
<dbReference type="OrthoDB" id="9784896at2"/>
<dbReference type="PANTHER" id="PTHR35891">
    <property type="entry name" value="THIOL:DISULFIDE INTERCHANGE PROTEIN DSBA"/>
    <property type="match status" value="1"/>
</dbReference>
<dbReference type="InterPro" id="IPR050824">
    <property type="entry name" value="Thiol_disulfide_DsbA"/>
</dbReference>
<dbReference type="Gene3D" id="3.40.30.10">
    <property type="entry name" value="Glutaredoxin"/>
    <property type="match status" value="1"/>
</dbReference>
<proteinExistence type="predicted"/>
<gene>
    <name evidence="3" type="ORF">SAMN02745129_3296</name>
</gene>
<dbReference type="AlphaFoldDB" id="A0A1M5X7H0"/>
<reference evidence="3 4" key="1">
    <citation type="submission" date="2016-11" db="EMBL/GenBank/DDBJ databases">
        <authorList>
            <person name="Jaros S."/>
            <person name="Januszkiewicz K."/>
            <person name="Wedrychowicz H."/>
        </authorList>
    </citation>
    <scope>NUCLEOTIDE SEQUENCE [LARGE SCALE GENOMIC DNA]</scope>
    <source>
        <strain evidence="3 4">DSM 16917</strain>
    </source>
</reference>